<feature type="transmembrane region" description="Helical" evidence="1">
    <location>
        <begin position="1601"/>
        <end position="1620"/>
    </location>
</feature>
<evidence type="ECO:0000313" key="2">
    <source>
        <dbReference type="EMBL" id="ETV98627.1"/>
    </source>
</evidence>
<reference evidence="2" key="1">
    <citation type="submission" date="2013-12" db="EMBL/GenBank/DDBJ databases">
        <title>The Genome Sequence of Aphanomyces invadans NJM9701.</title>
        <authorList>
            <consortium name="The Broad Institute Genomics Platform"/>
            <person name="Russ C."/>
            <person name="Tyler B."/>
            <person name="van West P."/>
            <person name="Dieguez-Uribeondo J."/>
            <person name="Young S.K."/>
            <person name="Zeng Q."/>
            <person name="Gargeya S."/>
            <person name="Fitzgerald M."/>
            <person name="Abouelleil A."/>
            <person name="Alvarado L."/>
            <person name="Chapman S.B."/>
            <person name="Gainer-Dewar J."/>
            <person name="Goldberg J."/>
            <person name="Griggs A."/>
            <person name="Gujja S."/>
            <person name="Hansen M."/>
            <person name="Howarth C."/>
            <person name="Imamovic A."/>
            <person name="Ireland A."/>
            <person name="Larimer J."/>
            <person name="McCowan C."/>
            <person name="Murphy C."/>
            <person name="Pearson M."/>
            <person name="Poon T.W."/>
            <person name="Priest M."/>
            <person name="Roberts A."/>
            <person name="Saif S."/>
            <person name="Shea T."/>
            <person name="Sykes S."/>
            <person name="Wortman J."/>
            <person name="Nusbaum C."/>
            <person name="Birren B."/>
        </authorList>
    </citation>
    <scope>NUCLEOTIDE SEQUENCE [LARGE SCALE GENOMIC DNA]</scope>
    <source>
        <strain evidence="2">NJM9701</strain>
    </source>
</reference>
<protein>
    <submittedName>
        <fullName evidence="2">Uncharacterized protein</fullName>
    </submittedName>
</protein>
<feature type="transmembrane region" description="Helical" evidence="1">
    <location>
        <begin position="671"/>
        <end position="696"/>
    </location>
</feature>
<feature type="transmembrane region" description="Helical" evidence="1">
    <location>
        <begin position="584"/>
        <end position="611"/>
    </location>
</feature>
<keyword evidence="1" id="KW-1133">Transmembrane helix</keyword>
<gene>
    <name evidence="2" type="ORF">H310_08743</name>
</gene>
<feature type="transmembrane region" description="Helical" evidence="1">
    <location>
        <begin position="703"/>
        <end position="722"/>
    </location>
</feature>
<feature type="transmembrane region" description="Helical" evidence="1">
    <location>
        <begin position="892"/>
        <end position="912"/>
    </location>
</feature>
<name>A0A024TZ38_9STRA</name>
<feature type="transmembrane region" description="Helical" evidence="1">
    <location>
        <begin position="1655"/>
        <end position="1673"/>
    </location>
</feature>
<dbReference type="OrthoDB" id="78800at2759"/>
<feature type="transmembrane region" description="Helical" evidence="1">
    <location>
        <begin position="1574"/>
        <end position="1594"/>
    </location>
</feature>
<keyword evidence="1" id="KW-0812">Transmembrane</keyword>
<sequence>MASTFGDRHSLLATVLGCMYITFTAICSCIFVYLLNPPTMNDIWWANYTTTREQAWLVDIFNAMLPIQDSGPVDLLAPHATVDKVYGDLAATTNVYPTYPRRLVLTELTTMEHAVVNLRALESQESVWIGTQYCWVDFDQEFEVAHTQRRQRRCHSLYKSNGAVYIEAILRNINWDEFMQYYGGDTGSFSVAILDWLHQVPSGQRWIAATSIARATTTVSDEVAYWKNHSITAFTLQWQNDYLTGMSEVMVLENALGMRQEVVLNNIPSVECTWTSFVLYHAFMNDMYGHADANRSMIWSADNSMFKQPAFNLEREVVGVSDGDDMPPSMELFRTVIGPFLSVDTWLVAVPASALAAYHAFQSKLRTITTADTAMDTAMRTISDVTFHPTPVAWANPTLMFYGGNPMCLLGTPQPYVQQTFGFYDICDHQKPLTVDMTFQSAIFAMHAMNCSVDVDGTCGTVSEPTQCLASVQHAQATSRLLSLSMERRLFDQVESDVKQLKVGLLQFAANAVDDLNRTILFEALFDEPTFALFSWIVVLDWIQGMREVVRFEGDAGSVALISMLERPVLFTSSVSYVTSATRYIFFLVAYTTFIVVGITVGCVLGTIATIGSRKMNNNYAWFNQIVGSVWIGRPLLILRGTTAMLLLSTAQLELVAGNDAYSRLHFQPRTWLRIFVVAGEATWMLYVATDFLTIVTRRFTRLFAPLSYVVCWVALFVLELYNPILPVAYIARTCSAQSMDQTIKCSSGVVQIGSFDRVCLIVVIQVIVLCGAIVVAKMYHIIVGGRRESPVSFERHMLGVADKFYPLDNSKDFVECYESHDVASWLMAGLVHIPGYKDSLLDIKLWLLHQKTAAGSLRIPSFHSIRHLGITKGGRYRKYIPKAIRQYKKQILSFFGVLYAIASIVGSVSYLKVSQVNLANDLLWATFNMTGAHAFTANWLNEQLVLRVPNEKVHLDTDVVNDDKPYDDDNGIVLSPPNVGGLLQYTELNTIEASISGLRTSDPCAAPWIFTQYCYVDLNQRWELANTEARQHRCKSMTANGAVFLDTVLRNVESFERCWGHAFDMAIANELKQTADGQAWLRSTLSVAQDWPSVAAEAALWRRHGIEHFTTQWQNFKTIGLVNKYTISNVYGLAYPFGLETSFSTFRLDRETTMKLYWAFANDLASVATNQSAISGLSLIRSSPTFAFANSSMEALLFQREILVPPLVASFGILETVLGPFGTVDAYHLPCPGVVKSLVRTLLAALRQSLAHSVAAQAAYFDIVDGMFLFSPVPTPFGELAFSSVGGSILCPTSGARPVAAGMQCLTSLSKQCSFVPLVASTPFFRRSILSAVVLARVTTATLDNITSICANVAQSIPACVQMLNSSTSFVNEYMPSVVADPNVTDTIQHATDAVLAMNIELLQFGIQAEDGPVELHRTRLLESGHADFAAFAWSMLVDWAMGYREVVSFSGDASTITLVTEFELPRSQQVNQAQFPVNFAVYLRSAVIYITSTLIFMAALMLLYIVASLGNVEVGNLYKLQRVGAIVWIGRPFLFLRSLTAIGLLSTSTLELHYSGRISYFESQQTPLYKTFLAASEVTWLVAVVNDIGLAFTQEYTRLYASSNSMLVWFVMAGISILSPMPHAMTIDKQCHLAQVDVQVVCTSGDLAIGRPVRLILVVAIVLVCNVVCYTTTRQFVAPPKPTPLRSEFLYAGAKYLFNASDWIDKKVYYMDRMSAAMNGVLTLRYANVMYGLDMKLWCTFQVDLADYEPHTHAAKYALPLKMANQY</sequence>
<feature type="transmembrane region" description="Helical" evidence="1">
    <location>
        <begin position="761"/>
        <end position="780"/>
    </location>
</feature>
<accession>A0A024TZ38</accession>
<feature type="transmembrane region" description="Helical" evidence="1">
    <location>
        <begin position="1488"/>
        <end position="1514"/>
    </location>
</feature>
<feature type="transmembrane region" description="Helical" evidence="1">
    <location>
        <begin position="1535"/>
        <end position="1554"/>
    </location>
</feature>
<evidence type="ECO:0000256" key="1">
    <source>
        <dbReference type="SAM" id="Phobius"/>
    </source>
</evidence>
<dbReference type="EMBL" id="KI913969">
    <property type="protein sequence ID" value="ETV98627.1"/>
    <property type="molecule type" value="Genomic_DNA"/>
</dbReference>
<organism evidence="2">
    <name type="scientific">Aphanomyces invadans</name>
    <dbReference type="NCBI Taxonomy" id="157072"/>
    <lineage>
        <taxon>Eukaryota</taxon>
        <taxon>Sar</taxon>
        <taxon>Stramenopiles</taxon>
        <taxon>Oomycota</taxon>
        <taxon>Saprolegniomycetes</taxon>
        <taxon>Saprolegniales</taxon>
        <taxon>Verrucalvaceae</taxon>
        <taxon>Aphanomyces</taxon>
    </lineage>
</organism>
<dbReference type="GeneID" id="20085793"/>
<proteinExistence type="predicted"/>
<dbReference type="RefSeq" id="XP_008872824.1">
    <property type="nucleotide sequence ID" value="XM_008874602.1"/>
</dbReference>
<keyword evidence="1" id="KW-0472">Membrane</keyword>
<dbReference type="eggNOG" id="ENOG502SD6V">
    <property type="taxonomic scope" value="Eukaryota"/>
</dbReference>
<dbReference type="VEuPathDB" id="FungiDB:H310_08743"/>
<feature type="transmembrane region" description="Helical" evidence="1">
    <location>
        <begin position="631"/>
        <end position="651"/>
    </location>
</feature>
<feature type="transmembrane region" description="Helical" evidence="1">
    <location>
        <begin position="12"/>
        <end position="35"/>
    </location>
</feature>